<dbReference type="InterPro" id="IPR007278">
    <property type="entry name" value="DUF397"/>
</dbReference>
<dbReference type="RefSeq" id="WP_132624817.1">
    <property type="nucleotide sequence ID" value="NZ_SMKV01000023.1"/>
</dbReference>
<protein>
    <submittedName>
        <fullName evidence="2">DUF397 domain-containing protein</fullName>
    </submittedName>
</protein>
<feature type="domain" description="DUF397" evidence="1">
    <location>
        <begin position="28"/>
        <end position="79"/>
    </location>
</feature>
<dbReference type="EMBL" id="SMKV01000023">
    <property type="protein sequence ID" value="TDC90690.1"/>
    <property type="molecule type" value="Genomic_DNA"/>
</dbReference>
<dbReference type="Proteomes" id="UP000294744">
    <property type="component" value="Unassembled WGS sequence"/>
</dbReference>
<dbReference type="OrthoDB" id="4299240at2"/>
<dbReference type="Pfam" id="PF04149">
    <property type="entry name" value="DUF397"/>
    <property type="match status" value="2"/>
</dbReference>
<keyword evidence="3" id="KW-1185">Reference proteome</keyword>
<proteinExistence type="predicted"/>
<evidence type="ECO:0000313" key="3">
    <source>
        <dbReference type="Proteomes" id="UP000294744"/>
    </source>
</evidence>
<comment type="caution">
    <text evidence="2">The sequence shown here is derived from an EMBL/GenBank/DDBJ whole genome shotgun (WGS) entry which is preliminary data.</text>
</comment>
<reference evidence="2 3" key="1">
    <citation type="submission" date="2019-03" db="EMBL/GenBank/DDBJ databases">
        <title>Draft genome sequences of novel Actinobacteria.</title>
        <authorList>
            <person name="Sahin N."/>
            <person name="Ay H."/>
            <person name="Saygin H."/>
        </authorList>
    </citation>
    <scope>NUCLEOTIDE SEQUENCE [LARGE SCALE GENOMIC DNA]</scope>
    <source>
        <strain evidence="2 3">16K404</strain>
    </source>
</reference>
<organism evidence="2 3">
    <name type="scientific">Saccharopolyspora aridisoli</name>
    <dbReference type="NCBI Taxonomy" id="2530385"/>
    <lineage>
        <taxon>Bacteria</taxon>
        <taxon>Bacillati</taxon>
        <taxon>Actinomycetota</taxon>
        <taxon>Actinomycetes</taxon>
        <taxon>Pseudonocardiales</taxon>
        <taxon>Pseudonocardiaceae</taxon>
        <taxon>Saccharopolyspora</taxon>
    </lineage>
</organism>
<name>A0A4R4UGU5_9PSEU</name>
<gene>
    <name evidence="2" type="ORF">E1161_18160</name>
</gene>
<accession>A0A4R4UGU5</accession>
<sequence length="85" mass="9155">MDEVVAGWRKSSRSQPNGNCVEVGRVVGWRKSSFSHPNGDCIEVGDLSGHAAVRDSKAPDAGYFTATPSQWGVFIDAVKGDRFSL</sequence>
<feature type="domain" description="DUF397" evidence="1">
    <location>
        <begin position="6"/>
        <end position="24"/>
    </location>
</feature>
<evidence type="ECO:0000259" key="1">
    <source>
        <dbReference type="Pfam" id="PF04149"/>
    </source>
</evidence>
<dbReference type="AlphaFoldDB" id="A0A4R4UGU5"/>
<evidence type="ECO:0000313" key="2">
    <source>
        <dbReference type="EMBL" id="TDC90690.1"/>
    </source>
</evidence>